<dbReference type="GO" id="GO:0016740">
    <property type="term" value="F:transferase activity"/>
    <property type="evidence" value="ECO:0007669"/>
    <property type="project" value="UniProtKB-KW"/>
</dbReference>
<accession>A0A1J5SJY8</accession>
<dbReference type="FunFam" id="3.90.1010.10:FF:000002">
    <property type="entry name" value="Iron-sulfur cluster assembly scaffold protein NifU"/>
    <property type="match status" value="1"/>
</dbReference>
<name>A0A1J5SJY8_9ZZZZ</name>
<dbReference type="Gene3D" id="3.90.1010.10">
    <property type="match status" value="1"/>
</dbReference>
<dbReference type="CDD" id="cd06664">
    <property type="entry name" value="IscU_like"/>
    <property type="match status" value="1"/>
</dbReference>
<evidence type="ECO:0000313" key="2">
    <source>
        <dbReference type="EMBL" id="OIR04437.1"/>
    </source>
</evidence>
<gene>
    <name evidence="2" type="primary">sufU_2</name>
    <name evidence="2" type="ORF">GALL_133680</name>
</gene>
<proteinExistence type="predicted"/>
<comment type="caution">
    <text evidence="2">The sequence shown here is derived from an EMBL/GenBank/DDBJ whole genome shotgun (WGS) entry which is preliminary data.</text>
</comment>
<dbReference type="GO" id="GO:0051536">
    <property type="term" value="F:iron-sulfur cluster binding"/>
    <property type="evidence" value="ECO:0007669"/>
    <property type="project" value="InterPro"/>
</dbReference>
<dbReference type="Pfam" id="PF01592">
    <property type="entry name" value="NifU_N"/>
    <property type="match status" value="1"/>
</dbReference>
<dbReference type="EMBL" id="MLJW01000057">
    <property type="protein sequence ID" value="OIR04437.1"/>
    <property type="molecule type" value="Genomic_DNA"/>
</dbReference>
<organism evidence="2">
    <name type="scientific">mine drainage metagenome</name>
    <dbReference type="NCBI Taxonomy" id="410659"/>
    <lineage>
        <taxon>unclassified sequences</taxon>
        <taxon>metagenomes</taxon>
        <taxon>ecological metagenomes</taxon>
    </lineage>
</organism>
<dbReference type="EC" id="2.-.-.-" evidence="2"/>
<dbReference type="NCBIfam" id="TIGR01994">
    <property type="entry name" value="SUF_scaf_2"/>
    <property type="match status" value="1"/>
</dbReference>
<feature type="domain" description="NIF system FeS cluster assembly NifU N-terminal" evidence="1">
    <location>
        <begin position="8"/>
        <end position="129"/>
    </location>
</feature>
<dbReference type="GO" id="GO:0016226">
    <property type="term" value="P:iron-sulfur cluster assembly"/>
    <property type="evidence" value="ECO:0007669"/>
    <property type="project" value="InterPro"/>
</dbReference>
<dbReference type="PANTHER" id="PTHR10093">
    <property type="entry name" value="IRON-SULFUR CLUSTER ASSEMBLY ENZYME NIFU HOMOLOG"/>
    <property type="match status" value="1"/>
</dbReference>
<evidence type="ECO:0000259" key="1">
    <source>
        <dbReference type="Pfam" id="PF01592"/>
    </source>
</evidence>
<dbReference type="InterPro" id="IPR002871">
    <property type="entry name" value="NIF_FeS_clus_asmbl_NifU_N"/>
</dbReference>
<dbReference type="AlphaFoldDB" id="A0A1J5SJY8"/>
<dbReference type="SUPFAM" id="SSF82649">
    <property type="entry name" value="SufE/NifU"/>
    <property type="match status" value="1"/>
</dbReference>
<dbReference type="GO" id="GO:0005506">
    <property type="term" value="F:iron ion binding"/>
    <property type="evidence" value="ECO:0007669"/>
    <property type="project" value="InterPro"/>
</dbReference>
<protein>
    <submittedName>
        <fullName evidence="2">Zinc-dependent sulfurtransferase SufU</fullName>
        <ecNumber evidence="2">2.-.-.-</ecNumber>
    </submittedName>
</protein>
<reference evidence="2" key="1">
    <citation type="submission" date="2016-10" db="EMBL/GenBank/DDBJ databases">
        <title>Sequence of Gallionella enrichment culture.</title>
        <authorList>
            <person name="Poehlein A."/>
            <person name="Muehling M."/>
            <person name="Daniel R."/>
        </authorList>
    </citation>
    <scope>NUCLEOTIDE SEQUENCE</scope>
</reference>
<keyword evidence="2" id="KW-0808">Transferase</keyword>
<sequence>MNNLRELYQETIFDHYRQPRNFGELSDANRKAEGFNPLCGDKIKLYLKVLDGVIHDAHFEGSGCAISTASASLMTENLKGKREAEALQMLDKFQSMVTNTAQTENPIKNDLGKLEVLAGVREFPQRIKCATLAWHTMKAALENTEDISEPVTTE</sequence>